<dbReference type="NCBIfam" id="TIGR04282">
    <property type="entry name" value="glyco_like_cofC"/>
    <property type="match status" value="1"/>
</dbReference>
<feature type="region of interest" description="Disordered" evidence="1">
    <location>
        <begin position="224"/>
        <end position="248"/>
    </location>
</feature>
<dbReference type="EMBL" id="CADCVH010000105">
    <property type="protein sequence ID" value="CAA9470812.1"/>
    <property type="molecule type" value="Genomic_DNA"/>
</dbReference>
<dbReference type="InterPro" id="IPR018641">
    <property type="entry name" value="Trfase_1_rSAM/seldom-assoc"/>
</dbReference>
<protein>
    <submittedName>
        <fullName evidence="2">Glycosyltransferase</fullName>
    </submittedName>
</protein>
<dbReference type="SUPFAM" id="SSF53448">
    <property type="entry name" value="Nucleotide-diphospho-sugar transferases"/>
    <property type="match status" value="1"/>
</dbReference>
<dbReference type="GO" id="GO:0016740">
    <property type="term" value="F:transferase activity"/>
    <property type="evidence" value="ECO:0007669"/>
    <property type="project" value="UniProtKB-KW"/>
</dbReference>
<dbReference type="AlphaFoldDB" id="A0A6J4RD85"/>
<evidence type="ECO:0000313" key="2">
    <source>
        <dbReference type="EMBL" id="CAA9470812.1"/>
    </source>
</evidence>
<keyword evidence="2" id="KW-0808">Transferase</keyword>
<organism evidence="2">
    <name type="scientific">uncultured Rubrobacteraceae bacterium</name>
    <dbReference type="NCBI Taxonomy" id="349277"/>
    <lineage>
        <taxon>Bacteria</taxon>
        <taxon>Bacillati</taxon>
        <taxon>Actinomycetota</taxon>
        <taxon>Rubrobacteria</taxon>
        <taxon>Rubrobacterales</taxon>
        <taxon>Rubrobacteraceae</taxon>
        <taxon>environmental samples</taxon>
    </lineage>
</organism>
<sequence length="248" mass="27357">MRDALYVIARAPRVGFAKTRLGRTIGHDRAIALYRAFLRDLSARFSDSPFPPGWYVTPPDAWPEISAVTGESGRVLFQGDGDLAERQRELFRGARGRGEERTVLIASDSPHLDAGVVEEAFRRLDSDDLVFGPTFDGGYYLIGMRGYHDVFEGVPMSVGTELGGITARARLSGLSVGLLETTFDVDVVEDLKHLRPLALERADLRATREALESLGLMGQHITASSRSHHAPSLPWEPMGDPQRKPDRC</sequence>
<dbReference type="PANTHER" id="PTHR36529:SF1">
    <property type="entry name" value="GLYCOSYLTRANSFERASE"/>
    <property type="match status" value="1"/>
</dbReference>
<gene>
    <name evidence="2" type="ORF">AVDCRST_MAG02-3703</name>
</gene>
<dbReference type="Gene3D" id="3.90.550.10">
    <property type="entry name" value="Spore Coat Polysaccharide Biosynthesis Protein SpsA, Chain A"/>
    <property type="match status" value="1"/>
</dbReference>
<accession>A0A6J4RD85</accession>
<name>A0A6J4RD85_9ACTN</name>
<reference evidence="2" key="1">
    <citation type="submission" date="2020-02" db="EMBL/GenBank/DDBJ databases">
        <authorList>
            <person name="Meier V. D."/>
        </authorList>
    </citation>
    <scope>NUCLEOTIDE SEQUENCE</scope>
    <source>
        <strain evidence="2">AVDCRST_MAG02</strain>
    </source>
</reference>
<dbReference type="PANTHER" id="PTHR36529">
    <property type="entry name" value="SLL1095 PROTEIN"/>
    <property type="match status" value="1"/>
</dbReference>
<evidence type="ECO:0000256" key="1">
    <source>
        <dbReference type="SAM" id="MobiDB-lite"/>
    </source>
</evidence>
<dbReference type="InterPro" id="IPR029044">
    <property type="entry name" value="Nucleotide-diphossugar_trans"/>
</dbReference>
<dbReference type="Pfam" id="PF09837">
    <property type="entry name" value="DUF2064"/>
    <property type="match status" value="1"/>
</dbReference>
<proteinExistence type="predicted"/>